<keyword evidence="3" id="KW-1185">Reference proteome</keyword>
<dbReference type="KEGG" id="lali:LA20249_10750"/>
<evidence type="ECO:0000313" key="2">
    <source>
        <dbReference type="EMBL" id="AUI72635.1"/>
    </source>
</evidence>
<gene>
    <name evidence="2" type="ORF">LA20249_10750</name>
</gene>
<dbReference type="EMBL" id="CP018867">
    <property type="protein sequence ID" value="AUI72635.1"/>
    <property type="molecule type" value="Genomic_DNA"/>
</dbReference>
<dbReference type="OrthoDB" id="2325021at2"/>
<feature type="transmembrane region" description="Helical" evidence="1">
    <location>
        <begin position="38"/>
        <end position="57"/>
    </location>
</feature>
<keyword evidence="1" id="KW-0472">Membrane</keyword>
<keyword evidence="1" id="KW-1133">Transmembrane helix</keyword>
<feature type="transmembrane region" description="Helical" evidence="1">
    <location>
        <begin position="12"/>
        <end position="32"/>
    </location>
</feature>
<dbReference type="AlphaFoldDB" id="A0A2K9HN05"/>
<protein>
    <submittedName>
        <fullName evidence="2">Uncharacterized protein</fullName>
    </submittedName>
</protein>
<proteinExistence type="predicted"/>
<dbReference type="Proteomes" id="UP000234653">
    <property type="component" value="Chromosome"/>
</dbReference>
<organism evidence="2 3">
    <name type="scientific">Companilactobacillus alimentarius DSM 20249</name>
    <dbReference type="NCBI Taxonomy" id="1423720"/>
    <lineage>
        <taxon>Bacteria</taxon>
        <taxon>Bacillati</taxon>
        <taxon>Bacillota</taxon>
        <taxon>Bacilli</taxon>
        <taxon>Lactobacillales</taxon>
        <taxon>Lactobacillaceae</taxon>
        <taxon>Companilactobacillus</taxon>
    </lineage>
</organism>
<evidence type="ECO:0000256" key="1">
    <source>
        <dbReference type="SAM" id="Phobius"/>
    </source>
</evidence>
<name>A0A2K9HN05_9LACO</name>
<reference evidence="2 3" key="1">
    <citation type="submission" date="2016-12" db="EMBL/GenBank/DDBJ databases">
        <title>The whole genome sequencing and assembly of Lactobacillus alimentarius DSM 20249T strain.</title>
        <authorList>
            <person name="Lee Y.-J."/>
            <person name="Yi H."/>
            <person name="Bahn Y.-S."/>
            <person name="Kim J.F."/>
            <person name="Lee D.-W."/>
        </authorList>
    </citation>
    <scope>NUCLEOTIDE SEQUENCE [LARGE SCALE GENOMIC DNA]</scope>
    <source>
        <strain evidence="2 3">DSM 20249</strain>
    </source>
</reference>
<evidence type="ECO:0000313" key="3">
    <source>
        <dbReference type="Proteomes" id="UP000234653"/>
    </source>
</evidence>
<accession>A0A2K9HN05</accession>
<keyword evidence="1" id="KW-0812">Transmembrane</keyword>
<dbReference type="RefSeq" id="WP_057738814.1">
    <property type="nucleotide sequence ID" value="NZ_AZDQ01000021.1"/>
</dbReference>
<sequence>MIRRFGRKINYVPLLITLIIGVGIGIVCFLISRNILIGIMFGLLSIIIASSIISINIQKYFGYWEISKDGIQYCEYDSFGKRISAIFFPHFVKNISININNINSISLKKNKGLSDPKGIGPNGAIDSSYYIVGSALNDFTDKYFFNVALTNGKNIDLSAFDDTNDINKIVSDISNIIGKEVFVKSTRLGQKPRTRNKL</sequence>